<dbReference type="InterPro" id="IPR002110">
    <property type="entry name" value="Ankyrin_rpt"/>
</dbReference>
<keyword evidence="2 3" id="KW-0040">ANK repeat</keyword>
<dbReference type="SMART" id="SM00248">
    <property type="entry name" value="ANK"/>
    <property type="match status" value="2"/>
</dbReference>
<organism evidence="4 5">
    <name type="scientific">Aphanomyces astaci</name>
    <name type="common">Crayfish plague agent</name>
    <dbReference type="NCBI Taxonomy" id="112090"/>
    <lineage>
        <taxon>Eukaryota</taxon>
        <taxon>Sar</taxon>
        <taxon>Stramenopiles</taxon>
        <taxon>Oomycota</taxon>
        <taxon>Saprolegniomycetes</taxon>
        <taxon>Saprolegniales</taxon>
        <taxon>Verrucalvaceae</taxon>
        <taxon>Aphanomyces</taxon>
    </lineage>
</organism>
<dbReference type="PROSITE" id="PS50297">
    <property type="entry name" value="ANK_REP_REGION"/>
    <property type="match status" value="1"/>
</dbReference>
<evidence type="ECO:0000313" key="4">
    <source>
        <dbReference type="EMBL" id="KAF0728061.1"/>
    </source>
</evidence>
<dbReference type="Proteomes" id="UP000469452">
    <property type="component" value="Unassembled WGS sequence"/>
</dbReference>
<evidence type="ECO:0000256" key="3">
    <source>
        <dbReference type="PROSITE-ProRule" id="PRU00023"/>
    </source>
</evidence>
<name>A0A6A5AAC7_APHAT</name>
<keyword evidence="1" id="KW-0677">Repeat</keyword>
<feature type="repeat" description="ANK" evidence="3">
    <location>
        <begin position="137"/>
        <end position="164"/>
    </location>
</feature>
<proteinExistence type="predicted"/>
<dbReference type="AlphaFoldDB" id="A0A6A5AAC7"/>
<dbReference type="Pfam" id="PF00023">
    <property type="entry name" value="Ank"/>
    <property type="match status" value="1"/>
</dbReference>
<evidence type="ECO:0000313" key="5">
    <source>
        <dbReference type="Proteomes" id="UP000469452"/>
    </source>
</evidence>
<dbReference type="EMBL" id="VJMI01015444">
    <property type="protein sequence ID" value="KAF0728061.1"/>
    <property type="molecule type" value="Genomic_DNA"/>
</dbReference>
<sequence>MQAALIHACKYGSVNDLRRCIEDEGANVDGEGDDWSPLMWCAYYGHVDAAKALIEHDARVDLVFDGKDAMDCARDNNQTAFVTFLSSLPSKKPLVVRHKDTMPTISSDVLLHACKTGNVDDARVCLEEGIDVRGKGDDWSPLMWAAYYGHIDVAATLLDHGADIGYVFVHDGMTATECAKANNQMEFVSFLKKQAKAGRHVRFTSSTVDRPSQPLLPSSCGPAGCCMII</sequence>
<evidence type="ECO:0000256" key="1">
    <source>
        <dbReference type="ARBA" id="ARBA00022737"/>
    </source>
</evidence>
<dbReference type="Gene3D" id="1.25.40.20">
    <property type="entry name" value="Ankyrin repeat-containing domain"/>
    <property type="match status" value="2"/>
</dbReference>
<dbReference type="VEuPathDB" id="FungiDB:H257_03777"/>
<dbReference type="Pfam" id="PF12796">
    <property type="entry name" value="Ank_2"/>
    <property type="match status" value="1"/>
</dbReference>
<protein>
    <submittedName>
        <fullName evidence="4">Uncharacterized protein</fullName>
    </submittedName>
</protein>
<dbReference type="SUPFAM" id="SSF48403">
    <property type="entry name" value="Ankyrin repeat"/>
    <property type="match status" value="1"/>
</dbReference>
<dbReference type="GO" id="GO:0085020">
    <property type="term" value="P:protein K6-linked ubiquitination"/>
    <property type="evidence" value="ECO:0007669"/>
    <property type="project" value="TreeGrafter"/>
</dbReference>
<evidence type="ECO:0000256" key="2">
    <source>
        <dbReference type="ARBA" id="ARBA00023043"/>
    </source>
</evidence>
<dbReference type="GO" id="GO:0004842">
    <property type="term" value="F:ubiquitin-protein transferase activity"/>
    <property type="evidence" value="ECO:0007669"/>
    <property type="project" value="TreeGrafter"/>
</dbReference>
<dbReference type="PANTHER" id="PTHR24171:SF8">
    <property type="entry name" value="BRCA1-ASSOCIATED RING DOMAIN PROTEIN 1"/>
    <property type="match status" value="1"/>
</dbReference>
<dbReference type="InterPro" id="IPR036770">
    <property type="entry name" value="Ankyrin_rpt-contain_sf"/>
</dbReference>
<gene>
    <name evidence="4" type="ORF">AaE_009476</name>
</gene>
<dbReference type="PANTHER" id="PTHR24171">
    <property type="entry name" value="ANKYRIN REPEAT DOMAIN-CONTAINING PROTEIN 39-RELATED"/>
    <property type="match status" value="1"/>
</dbReference>
<dbReference type="PROSITE" id="PS50088">
    <property type="entry name" value="ANK_REPEAT"/>
    <property type="match status" value="1"/>
</dbReference>
<accession>A0A6A5AAC7</accession>
<reference evidence="4 5" key="1">
    <citation type="submission" date="2019-06" db="EMBL/GenBank/DDBJ databases">
        <title>Genomics analysis of Aphanomyces spp. identifies a new class of oomycete effector associated with host adaptation.</title>
        <authorList>
            <person name="Gaulin E."/>
        </authorList>
    </citation>
    <scope>NUCLEOTIDE SEQUENCE [LARGE SCALE GENOMIC DNA]</scope>
    <source>
        <strain evidence="4 5">E</strain>
    </source>
</reference>
<comment type="caution">
    <text evidence="4">The sequence shown here is derived from an EMBL/GenBank/DDBJ whole genome shotgun (WGS) entry which is preliminary data.</text>
</comment>